<keyword evidence="3" id="KW-1185">Reference proteome</keyword>
<dbReference type="OrthoDB" id="9979195at2759"/>
<organism evidence="2 3">
    <name type="scientific">Friedmanniomyces simplex</name>
    <dbReference type="NCBI Taxonomy" id="329884"/>
    <lineage>
        <taxon>Eukaryota</taxon>
        <taxon>Fungi</taxon>
        <taxon>Dikarya</taxon>
        <taxon>Ascomycota</taxon>
        <taxon>Pezizomycotina</taxon>
        <taxon>Dothideomycetes</taxon>
        <taxon>Dothideomycetidae</taxon>
        <taxon>Mycosphaerellales</taxon>
        <taxon>Teratosphaeriaceae</taxon>
        <taxon>Friedmanniomyces</taxon>
    </lineage>
</organism>
<dbReference type="Proteomes" id="UP000309340">
    <property type="component" value="Unassembled WGS sequence"/>
</dbReference>
<dbReference type="AlphaFoldDB" id="A0A4U0XYT4"/>
<dbReference type="STRING" id="329884.A0A4U0XYT4"/>
<feature type="domain" description="Linalool dehydratase/isomerase" evidence="1">
    <location>
        <begin position="1"/>
        <end position="195"/>
    </location>
</feature>
<proteinExistence type="predicted"/>
<accession>A0A4U0XYT4</accession>
<evidence type="ECO:0000313" key="3">
    <source>
        <dbReference type="Proteomes" id="UP000309340"/>
    </source>
</evidence>
<sequence>MVFIVCNQFPLIAMRYNDVFNNTDVIDEVLPKYKAAWAKRGMIAENGLFRQHYAPKRDKVIDNTEVGHSFWISAFLAWNDDLVRSSFPSIGLGFIHKIGNRMNIRPSPLANAIRDIVKKEGGDPDSPSVIGRAEEAAAGRRQTTRKYMGPVFGHVAQGMSEIVGSPDLDALLLHADTYLQPSWAKGGLYYARCDRYWDDEGNYTYGEPYSGNAAIGYARLNVKGGQKQMWHHPWTREEVEQRPWIDGLGFEMDVDCLRGRWDHKKKVMDVALRTWNGSKVSVKPVVRNLPPGTYGVYVHGELKNVVEVRSSCDQVCVELVVSGQDVEFVVLRA</sequence>
<dbReference type="Pfam" id="PF18566">
    <property type="entry name" value="Ldi"/>
    <property type="match status" value="1"/>
</dbReference>
<dbReference type="InterPro" id="IPR041411">
    <property type="entry name" value="Ldi"/>
</dbReference>
<comment type="caution">
    <text evidence="2">The sequence shown here is derived from an EMBL/GenBank/DDBJ whole genome shotgun (WGS) entry which is preliminary data.</text>
</comment>
<evidence type="ECO:0000313" key="2">
    <source>
        <dbReference type="EMBL" id="TKA83000.1"/>
    </source>
</evidence>
<gene>
    <name evidence="2" type="ORF">B0A55_04670</name>
</gene>
<evidence type="ECO:0000259" key="1">
    <source>
        <dbReference type="Pfam" id="PF18566"/>
    </source>
</evidence>
<name>A0A4U0XYT4_9PEZI</name>
<dbReference type="EMBL" id="NAJQ01000019">
    <property type="protein sequence ID" value="TKA83000.1"/>
    <property type="molecule type" value="Genomic_DNA"/>
</dbReference>
<reference evidence="2 3" key="1">
    <citation type="submission" date="2017-03" db="EMBL/GenBank/DDBJ databases">
        <title>Genomes of endolithic fungi from Antarctica.</title>
        <authorList>
            <person name="Coleine C."/>
            <person name="Masonjones S."/>
            <person name="Stajich J.E."/>
        </authorList>
    </citation>
    <scope>NUCLEOTIDE SEQUENCE [LARGE SCALE GENOMIC DNA]</scope>
    <source>
        <strain evidence="2 3">CCFEE 5184</strain>
    </source>
</reference>
<protein>
    <recommendedName>
        <fullName evidence="1">Linalool dehydratase/isomerase domain-containing protein</fullName>
    </recommendedName>
</protein>